<keyword evidence="2" id="KW-1185">Reference proteome</keyword>
<dbReference type="AlphaFoldDB" id="A0AAV2J1U4"/>
<sequence>MSGPWVCLQVTRLRGAAHIPQASPLSPCPSIPPLHTPLSRQKAHIRSPHYWQETRCRHKYEDDVYREMVRSAHDLQDHKHSSPLVSCGMESSLESSKAVFVARRYIHDHTPYSSAMRALLQSLVGLLSSMDEVAASELHCGSHVDRLLSKLPPSYRDSFIEYCITRGIILGKARSHPLG</sequence>
<gene>
    <name evidence="1" type="ORF">KC01_LOCUS2348</name>
</gene>
<dbReference type="EMBL" id="OZ035823">
    <property type="protein sequence ID" value="CAL1569992.1"/>
    <property type="molecule type" value="Genomic_DNA"/>
</dbReference>
<evidence type="ECO:0000313" key="2">
    <source>
        <dbReference type="Proteomes" id="UP001497482"/>
    </source>
</evidence>
<proteinExistence type="predicted"/>
<protein>
    <submittedName>
        <fullName evidence="1">Uncharacterized protein</fullName>
    </submittedName>
</protein>
<name>A0AAV2J1U4_KNICA</name>
<organism evidence="1 2">
    <name type="scientific">Knipowitschia caucasica</name>
    <name type="common">Caucasian dwarf goby</name>
    <name type="synonym">Pomatoschistus caucasicus</name>
    <dbReference type="NCBI Taxonomy" id="637954"/>
    <lineage>
        <taxon>Eukaryota</taxon>
        <taxon>Metazoa</taxon>
        <taxon>Chordata</taxon>
        <taxon>Craniata</taxon>
        <taxon>Vertebrata</taxon>
        <taxon>Euteleostomi</taxon>
        <taxon>Actinopterygii</taxon>
        <taxon>Neopterygii</taxon>
        <taxon>Teleostei</taxon>
        <taxon>Neoteleostei</taxon>
        <taxon>Acanthomorphata</taxon>
        <taxon>Gobiaria</taxon>
        <taxon>Gobiiformes</taxon>
        <taxon>Gobioidei</taxon>
        <taxon>Gobiidae</taxon>
        <taxon>Gobiinae</taxon>
        <taxon>Knipowitschia</taxon>
    </lineage>
</organism>
<accession>A0AAV2J1U4</accession>
<reference evidence="1 2" key="1">
    <citation type="submission" date="2024-04" db="EMBL/GenBank/DDBJ databases">
        <authorList>
            <person name="Waldvogel A.-M."/>
            <person name="Schoenle A."/>
        </authorList>
    </citation>
    <scope>NUCLEOTIDE SEQUENCE [LARGE SCALE GENOMIC DNA]</scope>
</reference>
<dbReference type="Proteomes" id="UP001497482">
    <property type="component" value="Chromosome 1"/>
</dbReference>
<evidence type="ECO:0000313" key="1">
    <source>
        <dbReference type="EMBL" id="CAL1569992.1"/>
    </source>
</evidence>